<proteinExistence type="predicted"/>
<dbReference type="InterPro" id="IPR024173">
    <property type="entry name" value="Pesterase_MJ0037-like"/>
</dbReference>
<dbReference type="GO" id="GO:0016787">
    <property type="term" value="F:hydrolase activity"/>
    <property type="evidence" value="ECO:0007669"/>
    <property type="project" value="InterPro"/>
</dbReference>
<reference evidence="2 3" key="1">
    <citation type="submission" date="2019-04" db="EMBL/GenBank/DDBJ databases">
        <title>Natronomonas sp. F20-122 a newhaloarchaeon isolated from a saline saltern of Isla Bacuta, Huelva, Spain.</title>
        <authorList>
            <person name="Duran-Viseras A."/>
            <person name="Sanchez-Porro C."/>
            <person name="Ventosa A."/>
        </authorList>
    </citation>
    <scope>NUCLEOTIDE SEQUENCE [LARGE SCALE GENOMIC DNA]</scope>
    <source>
        <strain evidence="2 3">F20-122</strain>
    </source>
</reference>
<dbReference type="RefSeq" id="WP_137275942.1">
    <property type="nucleotide sequence ID" value="NZ_QKNX01000002.1"/>
</dbReference>
<name>A0A4U5JB28_9EURY</name>
<dbReference type="AlphaFoldDB" id="A0A4U5JB28"/>
<evidence type="ECO:0000259" key="1">
    <source>
        <dbReference type="Pfam" id="PF00149"/>
    </source>
</evidence>
<gene>
    <name evidence="2" type="ORF">DM868_05890</name>
</gene>
<dbReference type="PIRSF" id="PIRSF000887">
    <property type="entry name" value="Pesterase_MJ0037"/>
    <property type="match status" value="1"/>
</dbReference>
<feature type="domain" description="Calcineurin-like phosphoesterase" evidence="1">
    <location>
        <begin position="18"/>
        <end position="136"/>
    </location>
</feature>
<dbReference type="InterPro" id="IPR029052">
    <property type="entry name" value="Metallo-depent_PP-like"/>
</dbReference>
<dbReference type="OrthoDB" id="18264at2157"/>
<dbReference type="Pfam" id="PF00149">
    <property type="entry name" value="Metallophos"/>
    <property type="match status" value="1"/>
</dbReference>
<dbReference type="Gene3D" id="3.60.21.10">
    <property type="match status" value="1"/>
</dbReference>
<organism evidence="2 3">
    <name type="scientific">Natronomonas salsuginis</name>
    <dbReference type="NCBI Taxonomy" id="2217661"/>
    <lineage>
        <taxon>Archaea</taxon>
        <taxon>Methanobacteriati</taxon>
        <taxon>Methanobacteriota</taxon>
        <taxon>Stenosarchaea group</taxon>
        <taxon>Halobacteria</taxon>
        <taxon>Halobacteriales</taxon>
        <taxon>Natronomonadaceae</taxon>
        <taxon>Natronomonas</taxon>
    </lineage>
</organism>
<comment type="caution">
    <text evidence="2">The sequence shown here is derived from an EMBL/GenBank/DDBJ whole genome shotgun (WGS) entry which is preliminary data.</text>
</comment>
<accession>A0A4U5JB28</accession>
<evidence type="ECO:0000313" key="3">
    <source>
        <dbReference type="Proteomes" id="UP000308037"/>
    </source>
</evidence>
<sequence>MEFDPRDRAVYLPETGTLVCADLHVGRDATSDVEFRVGEHEDLTERFEALLDRYDPAEVVVAGDLLHSFDRIPTGATATVRALAGIAADSGCRMVVTPGNHDTMLEELWDGQIETECAVGEEADADDSSVVVTHGHVEPESDAAWYVVGHDHPTIEIEGVRRPCYLYGPDQYDGSGVLMLPSFSRLPAGIRVNGLSASEFQSPLVTDVGSLRPIVHDADGDGVHEFPPLRQLRRFL</sequence>
<protein>
    <submittedName>
        <fullName evidence="2">Metallophosphoesterase</fullName>
    </submittedName>
</protein>
<evidence type="ECO:0000313" key="2">
    <source>
        <dbReference type="EMBL" id="TKR26024.1"/>
    </source>
</evidence>
<dbReference type="PANTHER" id="PTHR39323:SF1">
    <property type="entry name" value="BLR1149 PROTEIN"/>
    <property type="match status" value="1"/>
</dbReference>
<dbReference type="Proteomes" id="UP000308037">
    <property type="component" value="Unassembled WGS sequence"/>
</dbReference>
<keyword evidence="3" id="KW-1185">Reference proteome</keyword>
<dbReference type="InterPro" id="IPR004843">
    <property type="entry name" value="Calcineurin-like_PHP"/>
</dbReference>
<dbReference type="EMBL" id="QKNX01000002">
    <property type="protein sequence ID" value="TKR26024.1"/>
    <property type="molecule type" value="Genomic_DNA"/>
</dbReference>
<dbReference type="SUPFAM" id="SSF56300">
    <property type="entry name" value="Metallo-dependent phosphatases"/>
    <property type="match status" value="1"/>
</dbReference>
<dbReference type="PANTHER" id="PTHR39323">
    <property type="entry name" value="BLR1149 PROTEIN"/>
    <property type="match status" value="1"/>
</dbReference>